<comment type="caution">
    <text evidence="2">The sequence shown here is derived from an EMBL/GenBank/DDBJ whole genome shotgun (WGS) entry which is preliminary data.</text>
</comment>
<dbReference type="Proteomes" id="UP000324897">
    <property type="component" value="Unassembled WGS sequence"/>
</dbReference>
<dbReference type="Pfam" id="PF13456">
    <property type="entry name" value="RVT_3"/>
    <property type="match status" value="1"/>
</dbReference>
<dbReference type="Gene3D" id="3.30.420.10">
    <property type="entry name" value="Ribonuclease H-like superfamily/Ribonuclease H"/>
    <property type="match status" value="1"/>
</dbReference>
<keyword evidence="3" id="KW-1185">Reference proteome</keyword>
<reference evidence="2 3" key="1">
    <citation type="journal article" date="2019" name="Sci. Rep.">
        <title>A high-quality genome of Eragrostis curvula grass provides insights into Poaceae evolution and supports new strategies to enhance forage quality.</title>
        <authorList>
            <person name="Carballo J."/>
            <person name="Santos B.A.C.M."/>
            <person name="Zappacosta D."/>
            <person name="Garbus I."/>
            <person name="Selva J.P."/>
            <person name="Gallo C.A."/>
            <person name="Diaz A."/>
            <person name="Albertini E."/>
            <person name="Caccamo M."/>
            <person name="Echenique V."/>
        </authorList>
    </citation>
    <scope>NUCLEOTIDE SEQUENCE [LARGE SCALE GENOMIC DNA]</scope>
    <source>
        <strain evidence="3">cv. Victoria</strain>
        <tissue evidence="2">Leaf</tissue>
    </source>
</reference>
<dbReference type="InterPro" id="IPR012337">
    <property type="entry name" value="RNaseH-like_sf"/>
</dbReference>
<dbReference type="InterPro" id="IPR044730">
    <property type="entry name" value="RNase_H-like_dom_plant"/>
</dbReference>
<dbReference type="InterPro" id="IPR002156">
    <property type="entry name" value="RNaseH_domain"/>
</dbReference>
<proteinExistence type="predicted"/>
<feature type="non-terminal residue" evidence="2">
    <location>
        <position position="1"/>
    </location>
</feature>
<dbReference type="AlphaFoldDB" id="A0A5J9SCL9"/>
<dbReference type="SUPFAM" id="SSF53098">
    <property type="entry name" value="Ribonuclease H-like"/>
    <property type="match status" value="1"/>
</dbReference>
<gene>
    <name evidence="2" type="ORF">EJB05_57772</name>
</gene>
<name>A0A5J9SCL9_9POAL</name>
<accession>A0A5J9SCL9</accession>
<sequence length="185" mass="19847">MSTSCFVQRFIQDLESATQSLTVKEKRATAKPPRWIPPPSGLMKINVDAAVLKNSGKASYAAVARDATGLFLEASSFVVAGMTDPETLEAMAVREGLALAIASDNSGVVRSISGLGSRHYDQIIKEIKARAASFLVTDFVHEGRLSNGDAHTLARGSLFEVEGRHLWLLSPPCPPDGVCNSYNVE</sequence>
<dbReference type="EMBL" id="RWGY01001103">
    <property type="protein sequence ID" value="TVT97004.1"/>
    <property type="molecule type" value="Genomic_DNA"/>
</dbReference>
<evidence type="ECO:0000259" key="1">
    <source>
        <dbReference type="Pfam" id="PF13456"/>
    </source>
</evidence>
<dbReference type="InterPro" id="IPR036397">
    <property type="entry name" value="RNaseH_sf"/>
</dbReference>
<protein>
    <recommendedName>
        <fullName evidence="1">RNase H type-1 domain-containing protein</fullName>
    </recommendedName>
</protein>
<dbReference type="OrthoDB" id="1906820at2759"/>
<dbReference type="GO" id="GO:0003676">
    <property type="term" value="F:nucleic acid binding"/>
    <property type="evidence" value="ECO:0007669"/>
    <property type="project" value="InterPro"/>
</dbReference>
<dbReference type="Gramene" id="TVT97004">
    <property type="protein sequence ID" value="TVT97004"/>
    <property type="gene ID" value="EJB05_57772"/>
</dbReference>
<feature type="domain" description="RNase H type-1" evidence="1">
    <location>
        <begin position="46"/>
        <end position="155"/>
    </location>
</feature>
<dbReference type="PANTHER" id="PTHR47074:SF73">
    <property type="entry name" value="OS04G0448401 PROTEIN"/>
    <property type="match status" value="1"/>
</dbReference>
<dbReference type="GO" id="GO:0004523">
    <property type="term" value="F:RNA-DNA hybrid ribonuclease activity"/>
    <property type="evidence" value="ECO:0007669"/>
    <property type="project" value="InterPro"/>
</dbReference>
<evidence type="ECO:0000313" key="2">
    <source>
        <dbReference type="EMBL" id="TVT97004.1"/>
    </source>
</evidence>
<organism evidence="2 3">
    <name type="scientific">Eragrostis curvula</name>
    <name type="common">weeping love grass</name>
    <dbReference type="NCBI Taxonomy" id="38414"/>
    <lineage>
        <taxon>Eukaryota</taxon>
        <taxon>Viridiplantae</taxon>
        <taxon>Streptophyta</taxon>
        <taxon>Embryophyta</taxon>
        <taxon>Tracheophyta</taxon>
        <taxon>Spermatophyta</taxon>
        <taxon>Magnoliopsida</taxon>
        <taxon>Liliopsida</taxon>
        <taxon>Poales</taxon>
        <taxon>Poaceae</taxon>
        <taxon>PACMAD clade</taxon>
        <taxon>Chloridoideae</taxon>
        <taxon>Eragrostideae</taxon>
        <taxon>Eragrostidinae</taxon>
        <taxon>Eragrostis</taxon>
    </lineage>
</organism>
<evidence type="ECO:0000313" key="3">
    <source>
        <dbReference type="Proteomes" id="UP000324897"/>
    </source>
</evidence>
<dbReference type="InterPro" id="IPR052929">
    <property type="entry name" value="RNase_H-like_EbsB-rel"/>
</dbReference>
<dbReference type="CDD" id="cd06222">
    <property type="entry name" value="RNase_H_like"/>
    <property type="match status" value="1"/>
</dbReference>
<dbReference type="PANTHER" id="PTHR47074">
    <property type="entry name" value="BNAC02G40300D PROTEIN"/>
    <property type="match status" value="1"/>
</dbReference>